<dbReference type="Proteomes" id="UP000593575">
    <property type="component" value="Unassembled WGS sequence"/>
</dbReference>
<sequence>MHALRDCTTSHEVLSIGGWEMSITSKKYNSCIGWLENMMRILDKRVMPDLLTTLWNCWNSRNNLIFKGKEDKVQTIWDRASNLGKEFLICILFREPLVSPDSAAKKWEKPPKGFVKINFDATVGVNRMGYRVIVWEDDGFILDGRGLY</sequence>
<reference evidence="1 2" key="1">
    <citation type="journal article" date="2019" name="Genome Biol. Evol.">
        <title>Insights into the evolution of the New World diploid cottons (Gossypium, subgenus Houzingenia) based on genome sequencing.</title>
        <authorList>
            <person name="Grover C.E."/>
            <person name="Arick M.A. 2nd"/>
            <person name="Thrash A."/>
            <person name="Conover J.L."/>
            <person name="Sanders W.S."/>
            <person name="Peterson D.G."/>
            <person name="Frelichowski J.E."/>
            <person name="Scheffler J.A."/>
            <person name="Scheffler B.E."/>
            <person name="Wendel J.F."/>
        </authorList>
    </citation>
    <scope>NUCLEOTIDE SEQUENCE [LARGE SCALE GENOMIC DNA]</scope>
    <source>
        <strain evidence="1">6</strain>
        <tissue evidence="1">Leaf</tissue>
    </source>
</reference>
<dbReference type="EMBL" id="JABFAE010000009">
    <property type="protein sequence ID" value="MBA0837817.1"/>
    <property type="molecule type" value="Genomic_DNA"/>
</dbReference>
<comment type="caution">
    <text evidence="1">The sequence shown here is derived from an EMBL/GenBank/DDBJ whole genome shotgun (WGS) entry which is preliminary data.</text>
</comment>
<evidence type="ECO:0000313" key="2">
    <source>
        <dbReference type="Proteomes" id="UP000593575"/>
    </source>
</evidence>
<gene>
    <name evidence="1" type="ORF">Goarm_009936</name>
</gene>
<organism evidence="1 2">
    <name type="scientific">Gossypium armourianum</name>
    <dbReference type="NCBI Taxonomy" id="34283"/>
    <lineage>
        <taxon>Eukaryota</taxon>
        <taxon>Viridiplantae</taxon>
        <taxon>Streptophyta</taxon>
        <taxon>Embryophyta</taxon>
        <taxon>Tracheophyta</taxon>
        <taxon>Spermatophyta</taxon>
        <taxon>Magnoliopsida</taxon>
        <taxon>eudicotyledons</taxon>
        <taxon>Gunneridae</taxon>
        <taxon>Pentapetalae</taxon>
        <taxon>rosids</taxon>
        <taxon>malvids</taxon>
        <taxon>Malvales</taxon>
        <taxon>Malvaceae</taxon>
        <taxon>Malvoideae</taxon>
        <taxon>Gossypium</taxon>
    </lineage>
</organism>
<proteinExistence type="predicted"/>
<protein>
    <submittedName>
        <fullName evidence="1">Uncharacterized protein</fullName>
    </submittedName>
</protein>
<accession>A0A7J9JUF6</accession>
<evidence type="ECO:0000313" key="1">
    <source>
        <dbReference type="EMBL" id="MBA0837817.1"/>
    </source>
</evidence>
<name>A0A7J9JUF6_9ROSI</name>
<keyword evidence="2" id="KW-1185">Reference proteome</keyword>
<dbReference type="AlphaFoldDB" id="A0A7J9JUF6"/>